<dbReference type="InterPro" id="IPR037175">
    <property type="entry name" value="KFase_sf"/>
</dbReference>
<dbReference type="SUPFAM" id="SSF102198">
    <property type="entry name" value="Putative cyclase"/>
    <property type="match status" value="1"/>
</dbReference>
<proteinExistence type="inferred from homology"/>
<evidence type="ECO:0000313" key="2">
    <source>
        <dbReference type="EMBL" id="KAJ9637556.1"/>
    </source>
</evidence>
<dbReference type="PANTHER" id="PTHR34861">
    <property type="match status" value="1"/>
</dbReference>
<dbReference type="GO" id="GO:0004061">
    <property type="term" value="F:arylformamidase activity"/>
    <property type="evidence" value="ECO:0007669"/>
    <property type="project" value="InterPro"/>
</dbReference>
<gene>
    <name evidence="2" type="ORF">H2204_004705</name>
</gene>
<dbReference type="InterPro" id="IPR007325">
    <property type="entry name" value="KFase/CYL"/>
</dbReference>
<accession>A0AA38Y6V3</accession>
<dbReference type="Gene3D" id="3.50.30.50">
    <property type="entry name" value="Putative cyclase"/>
    <property type="match status" value="1"/>
</dbReference>
<dbReference type="AlphaFoldDB" id="A0AA38Y6V3"/>
<organism evidence="2 3">
    <name type="scientific">Knufia peltigerae</name>
    <dbReference type="NCBI Taxonomy" id="1002370"/>
    <lineage>
        <taxon>Eukaryota</taxon>
        <taxon>Fungi</taxon>
        <taxon>Dikarya</taxon>
        <taxon>Ascomycota</taxon>
        <taxon>Pezizomycotina</taxon>
        <taxon>Eurotiomycetes</taxon>
        <taxon>Chaetothyriomycetidae</taxon>
        <taxon>Chaetothyriales</taxon>
        <taxon>Trichomeriaceae</taxon>
        <taxon>Knufia</taxon>
    </lineage>
</organism>
<name>A0AA38Y6V3_9EURO</name>
<dbReference type="Pfam" id="PF04199">
    <property type="entry name" value="Cyclase"/>
    <property type="match status" value="1"/>
</dbReference>
<dbReference type="Proteomes" id="UP001172681">
    <property type="component" value="Unassembled WGS sequence"/>
</dbReference>
<evidence type="ECO:0008006" key="4">
    <source>
        <dbReference type="Google" id="ProtNLM"/>
    </source>
</evidence>
<reference evidence="2" key="1">
    <citation type="submission" date="2022-10" db="EMBL/GenBank/DDBJ databases">
        <title>Culturing micro-colonial fungi from biological soil crusts in the Mojave desert and describing Neophaeococcomyces mojavensis, and introducing the new genera and species Taxawa tesnikishii.</title>
        <authorList>
            <person name="Kurbessoian T."/>
            <person name="Stajich J.E."/>
        </authorList>
    </citation>
    <scope>NUCLEOTIDE SEQUENCE</scope>
    <source>
        <strain evidence="2">TK_35</strain>
    </source>
</reference>
<dbReference type="GO" id="GO:0019441">
    <property type="term" value="P:L-tryptophan catabolic process to kynurenine"/>
    <property type="evidence" value="ECO:0007669"/>
    <property type="project" value="InterPro"/>
</dbReference>
<comment type="caution">
    <text evidence="2">The sequence shown here is derived from an EMBL/GenBank/DDBJ whole genome shotgun (WGS) entry which is preliminary data.</text>
</comment>
<dbReference type="EMBL" id="JAPDRN010000024">
    <property type="protein sequence ID" value="KAJ9637556.1"/>
    <property type="molecule type" value="Genomic_DNA"/>
</dbReference>
<evidence type="ECO:0000313" key="3">
    <source>
        <dbReference type="Proteomes" id="UP001172681"/>
    </source>
</evidence>
<sequence>MTDVPNFEDLPEVEGMPKGCAWGVFDKEGKKDVYGTLNHLTPGVVKSAYSELKEGVSVSLNWPLGAISTPGFGRTPLKHKILSFMDTPAKVHSFDDELEFNTQSSSQWDGLCHYLHQASVRGYNGSRPTKEGLVQDYGNEDHEQKIPTLNHWHKRGGLVARGVLIDYKAYADENGIEYDPFSNHEITTDVIEAIAKRQGVQFKPGDVLLIRSGFTEALEDLSGAEQKLKMASHHSCGIQSSPDVAKWIWNHRFAAAAGDALGLEAMPSKKPDGSDAAFDQVHLHLHLLVLFGMPIGELWDLKALSQKCKELGKYSFLLTSVPLNVPGLVASPVNALALF</sequence>
<protein>
    <recommendedName>
        <fullName evidence="4">Cyclase</fullName>
    </recommendedName>
</protein>
<dbReference type="PANTHER" id="PTHR34861:SF10">
    <property type="entry name" value="CYCLASE"/>
    <property type="match status" value="1"/>
</dbReference>
<evidence type="ECO:0000256" key="1">
    <source>
        <dbReference type="ARBA" id="ARBA00007865"/>
    </source>
</evidence>
<comment type="similarity">
    <text evidence="1">Belongs to the Cyclase 1 superfamily.</text>
</comment>
<keyword evidence="3" id="KW-1185">Reference proteome</keyword>